<gene>
    <name evidence="2" type="ORF">DdX_19064</name>
</gene>
<organism evidence="2 3">
    <name type="scientific">Ditylenchus destructor</name>
    <dbReference type="NCBI Taxonomy" id="166010"/>
    <lineage>
        <taxon>Eukaryota</taxon>
        <taxon>Metazoa</taxon>
        <taxon>Ecdysozoa</taxon>
        <taxon>Nematoda</taxon>
        <taxon>Chromadorea</taxon>
        <taxon>Rhabditida</taxon>
        <taxon>Tylenchina</taxon>
        <taxon>Tylenchomorpha</taxon>
        <taxon>Sphaerularioidea</taxon>
        <taxon>Anguinidae</taxon>
        <taxon>Anguininae</taxon>
        <taxon>Ditylenchus</taxon>
    </lineage>
</organism>
<feature type="region of interest" description="Disordered" evidence="1">
    <location>
        <begin position="171"/>
        <end position="190"/>
    </location>
</feature>
<dbReference type="EMBL" id="JAKKPZ010000329">
    <property type="protein sequence ID" value="KAI1696410.1"/>
    <property type="molecule type" value="Genomic_DNA"/>
</dbReference>
<dbReference type="Proteomes" id="UP001201812">
    <property type="component" value="Unassembled WGS sequence"/>
</dbReference>
<sequence>MELAHTLDNSSNKSYIKESTAKELNLNAKNHEDLTRRPYTFGNTASAVRHSTLTEFGLLLPNRSRILIKANIVGHIDEPIKHKKNDVIEFSISKAQPDILIGADHFWTLFRNMKPTTLKHGITRIPSKVSPIITENAKNSVIKAKRTYSATEQKFCQSANRRIQKVTRSTEKVTETTPSQPRIQKSRPQTKQFVLTTQKNTPHLLYHVPREANITKSKAITNISACKNLRLVESQLSRQNSVAM</sequence>
<dbReference type="AlphaFoldDB" id="A0AAD4MK13"/>
<feature type="compositionally biased region" description="Polar residues" evidence="1">
    <location>
        <begin position="175"/>
        <end position="190"/>
    </location>
</feature>
<name>A0AAD4MK13_9BILA</name>
<proteinExistence type="predicted"/>
<protein>
    <submittedName>
        <fullName evidence="2">Peptidase (DUF1758) domain-containing protein</fullName>
    </submittedName>
</protein>
<evidence type="ECO:0000256" key="1">
    <source>
        <dbReference type="SAM" id="MobiDB-lite"/>
    </source>
</evidence>
<comment type="caution">
    <text evidence="2">The sequence shown here is derived from an EMBL/GenBank/DDBJ whole genome shotgun (WGS) entry which is preliminary data.</text>
</comment>
<evidence type="ECO:0000313" key="3">
    <source>
        <dbReference type="Proteomes" id="UP001201812"/>
    </source>
</evidence>
<evidence type="ECO:0000313" key="2">
    <source>
        <dbReference type="EMBL" id="KAI1696410.1"/>
    </source>
</evidence>
<keyword evidence="3" id="KW-1185">Reference proteome</keyword>
<reference evidence="2" key="1">
    <citation type="submission" date="2022-01" db="EMBL/GenBank/DDBJ databases">
        <title>Genome Sequence Resource for Two Populations of Ditylenchus destructor, the Migratory Endoparasitic Phytonematode.</title>
        <authorList>
            <person name="Zhang H."/>
            <person name="Lin R."/>
            <person name="Xie B."/>
        </authorList>
    </citation>
    <scope>NUCLEOTIDE SEQUENCE</scope>
    <source>
        <strain evidence="2">BazhouSP</strain>
    </source>
</reference>
<accession>A0AAD4MK13</accession>